<dbReference type="SUPFAM" id="SSF49764">
    <property type="entry name" value="HSP20-like chaperones"/>
    <property type="match status" value="1"/>
</dbReference>
<organism evidence="4">
    <name type="scientific">Cereibacter sphaeroides (strain ATCC 17025 / ATH 2.4.3)</name>
    <name type="common">Rhodobacter sphaeroides</name>
    <dbReference type="NCBI Taxonomy" id="349102"/>
    <lineage>
        <taxon>Bacteria</taxon>
        <taxon>Pseudomonadati</taxon>
        <taxon>Pseudomonadota</taxon>
        <taxon>Alphaproteobacteria</taxon>
        <taxon>Rhodobacterales</taxon>
        <taxon>Paracoccaceae</taxon>
        <taxon>Cereibacter</taxon>
    </lineage>
</organism>
<dbReference type="AlphaFoldDB" id="A4WYL7"/>
<accession>A4WYL7</accession>
<sequence length="177" mass="20135">MTDETNVDVRREAPTPPAQLREWEPLAYMRQQLDRLMHDIDWPDFRFPFNRRTGGVEAGPAWPHPGLTLPAVDLIERPDGYEVQAELPGFDAAGIDVRLADGSMTIRAERSSQRDEDKGDYHLRERSSGMFQRMFRLPAGIDADKVAARYEKGILTVTLPKTAEAMEKERRIEVKAA</sequence>
<evidence type="ECO:0000256" key="2">
    <source>
        <dbReference type="RuleBase" id="RU003616"/>
    </source>
</evidence>
<dbReference type="InterPro" id="IPR031107">
    <property type="entry name" value="Small_HSP"/>
</dbReference>
<keyword evidence="4" id="KW-0614">Plasmid</keyword>
<dbReference type="KEGG" id="rsq:Rsph17025_3612"/>
<dbReference type="BioCyc" id="RSPH349102:G1G8M-3716-MONOMER"/>
<keyword evidence="4" id="KW-0346">Stress response</keyword>
<dbReference type="PANTHER" id="PTHR11527">
    <property type="entry name" value="HEAT-SHOCK PROTEIN 20 FAMILY MEMBER"/>
    <property type="match status" value="1"/>
</dbReference>
<name>A4WYL7_CERS5</name>
<dbReference type="PROSITE" id="PS01031">
    <property type="entry name" value="SHSP"/>
    <property type="match status" value="1"/>
</dbReference>
<dbReference type="CDD" id="cd06464">
    <property type="entry name" value="ACD_sHsps-like"/>
    <property type="match status" value="1"/>
</dbReference>
<dbReference type="HOGENOM" id="CLU_046737_12_0_5"/>
<feature type="domain" description="SHSP" evidence="3">
    <location>
        <begin position="63"/>
        <end position="177"/>
    </location>
</feature>
<gene>
    <name evidence="4" type="ordered locus">Rsph17025_3612</name>
</gene>
<dbReference type="InterPro" id="IPR002068">
    <property type="entry name" value="A-crystallin/Hsp20_dom"/>
</dbReference>
<dbReference type="InterPro" id="IPR008978">
    <property type="entry name" value="HSP20-like_chaperone"/>
</dbReference>
<dbReference type="EMBL" id="CP000662">
    <property type="protein sequence ID" value="ABP72481.1"/>
    <property type="molecule type" value="Genomic_DNA"/>
</dbReference>
<geneLocation type="plasmid" evidence="4">
    <name>pRSPA01</name>
</geneLocation>
<dbReference type="Pfam" id="PF00011">
    <property type="entry name" value="HSP20"/>
    <property type="match status" value="1"/>
</dbReference>
<proteinExistence type="inferred from homology"/>
<evidence type="ECO:0000313" key="4">
    <source>
        <dbReference type="EMBL" id="ABP72481.1"/>
    </source>
</evidence>
<protein>
    <submittedName>
        <fullName evidence="4">Heat shock protein Hsp20</fullName>
    </submittedName>
</protein>
<reference evidence="4" key="1">
    <citation type="submission" date="2007-04" db="EMBL/GenBank/DDBJ databases">
        <title>Complete sequence of plasmid pRSPA01 of Rhodobacter sphaeroides ATCC 17025.</title>
        <authorList>
            <consortium name="US DOE Joint Genome Institute"/>
            <person name="Copeland A."/>
            <person name="Lucas S."/>
            <person name="Lapidus A."/>
            <person name="Barry K."/>
            <person name="Detter J.C."/>
            <person name="Glavina del Rio T."/>
            <person name="Hammon N."/>
            <person name="Israni S."/>
            <person name="Dalin E."/>
            <person name="Tice H."/>
            <person name="Pitluck S."/>
            <person name="Chertkov O."/>
            <person name="Brettin T."/>
            <person name="Bruce D."/>
            <person name="Han C."/>
            <person name="Schmutz J."/>
            <person name="Larimer F."/>
            <person name="Land M."/>
            <person name="Hauser L."/>
            <person name="Kyrpides N."/>
            <person name="Kim E."/>
            <person name="Richardson P."/>
            <person name="Mackenzie C."/>
            <person name="Choudhary M."/>
            <person name="Donohue T.J."/>
            <person name="Kaplan S."/>
        </authorList>
    </citation>
    <scope>NUCLEOTIDE SEQUENCE [LARGE SCALE GENOMIC DNA]</scope>
    <source>
        <strain evidence="4">ATCC 17025</strain>
        <plasmid evidence="4">pRSPA01</plasmid>
    </source>
</reference>
<evidence type="ECO:0000256" key="1">
    <source>
        <dbReference type="PROSITE-ProRule" id="PRU00285"/>
    </source>
</evidence>
<dbReference type="Gene3D" id="2.60.40.790">
    <property type="match status" value="1"/>
</dbReference>
<evidence type="ECO:0000259" key="3">
    <source>
        <dbReference type="PROSITE" id="PS01031"/>
    </source>
</evidence>
<comment type="similarity">
    <text evidence="1 2">Belongs to the small heat shock protein (HSP20) family.</text>
</comment>